<feature type="domain" description="UmuC" evidence="6">
    <location>
        <begin position="16"/>
        <end position="197"/>
    </location>
</feature>
<organism evidence="7 8">
    <name type="scientific">Donghicola eburneus</name>
    <dbReference type="NCBI Taxonomy" id="393278"/>
    <lineage>
        <taxon>Bacteria</taxon>
        <taxon>Pseudomonadati</taxon>
        <taxon>Pseudomonadota</taxon>
        <taxon>Alphaproteobacteria</taxon>
        <taxon>Rhodobacterales</taxon>
        <taxon>Roseobacteraceae</taxon>
        <taxon>Donghicola</taxon>
    </lineage>
</organism>
<comment type="catalytic activity">
    <reaction evidence="5">
        <text>DNA(n) + a 2'-deoxyribonucleoside 5'-triphosphate = DNA(n+1) + diphosphate</text>
        <dbReference type="Rhea" id="RHEA:22508"/>
        <dbReference type="Rhea" id="RHEA-COMP:17339"/>
        <dbReference type="Rhea" id="RHEA-COMP:17340"/>
        <dbReference type="ChEBI" id="CHEBI:33019"/>
        <dbReference type="ChEBI" id="CHEBI:61560"/>
        <dbReference type="ChEBI" id="CHEBI:173112"/>
        <dbReference type="EC" id="2.7.7.7"/>
    </reaction>
</comment>
<dbReference type="PROSITE" id="PS50173">
    <property type="entry name" value="UMUC"/>
    <property type="match status" value="1"/>
</dbReference>
<dbReference type="GO" id="GO:0006281">
    <property type="term" value="P:DNA repair"/>
    <property type="evidence" value="ECO:0007669"/>
    <property type="project" value="InterPro"/>
</dbReference>
<sequence length="443" mass="49041">MMEDESGSGELAKIERLYLDFDSFFASAEQHFNVDLRGRPIGVVPLDSPHTSCIAVSREAKARGVRFGISIREARLLLPEMLFVIARHDAYVRLHKRILEVIETILPVANVRSIDEVVCHLTRSEATQGQALADRIKTALAETFSPALTCSIGMAPTELLAKIGAEMNKPDGFALIDAHTLPKGLAHLELRDLPGISKGISTRLAAAGVVDIEGLWKLAPKQARKIWGNVEGERFWNEFHGFHAERPETKKSMYGHGRILPRDGRHPEQVEACARQLLLSAARRLRRDKLRATELSLGFRGARKADAERWGWRDSFPAARDDRTFIRSLLKGLAAARKTLPFSPHSVNVMLHGLVSDNEITGDLFGGALDEGADALSREKWEKVSDLMDTLRHMHGAKALSLGTQTEIEGGYVGAKIAFGRIPDEDDFSDAATRDEETRFLSS</sequence>
<evidence type="ECO:0000256" key="4">
    <source>
        <dbReference type="ARBA" id="ARBA00025589"/>
    </source>
</evidence>
<dbReference type="PANTHER" id="PTHR11076">
    <property type="entry name" value="DNA REPAIR POLYMERASE UMUC / TRANSFERASE FAMILY MEMBER"/>
    <property type="match status" value="1"/>
</dbReference>
<dbReference type="GO" id="GO:0009432">
    <property type="term" value="P:SOS response"/>
    <property type="evidence" value="ECO:0007669"/>
    <property type="project" value="TreeGrafter"/>
</dbReference>
<dbReference type="EMBL" id="FMJB01000020">
    <property type="protein sequence ID" value="SCM66404.1"/>
    <property type="molecule type" value="Genomic_DNA"/>
</dbReference>
<dbReference type="RefSeq" id="WP_072703796.1">
    <property type="nucleotide sequence ID" value="NZ_FMJB01000020.1"/>
</dbReference>
<dbReference type="PANTHER" id="PTHR11076:SF33">
    <property type="entry name" value="DNA POLYMERASE KAPPA"/>
    <property type="match status" value="1"/>
</dbReference>
<dbReference type="EC" id="2.7.7.7" evidence="3"/>
<evidence type="ECO:0000256" key="5">
    <source>
        <dbReference type="ARBA" id="ARBA00049244"/>
    </source>
</evidence>
<evidence type="ECO:0000256" key="3">
    <source>
        <dbReference type="ARBA" id="ARBA00012417"/>
    </source>
</evidence>
<dbReference type="GO" id="GO:0003684">
    <property type="term" value="F:damaged DNA binding"/>
    <property type="evidence" value="ECO:0007669"/>
    <property type="project" value="InterPro"/>
</dbReference>
<dbReference type="SUPFAM" id="SSF56672">
    <property type="entry name" value="DNA/RNA polymerases"/>
    <property type="match status" value="1"/>
</dbReference>
<dbReference type="AlphaFoldDB" id="A0A1M4MXG0"/>
<dbReference type="Pfam" id="PF11799">
    <property type="entry name" value="IMS_C"/>
    <property type="match status" value="1"/>
</dbReference>
<name>A0A1M4MXG0_9RHOB</name>
<dbReference type="GO" id="GO:0042276">
    <property type="term" value="P:error-prone translesion synthesis"/>
    <property type="evidence" value="ECO:0007669"/>
    <property type="project" value="TreeGrafter"/>
</dbReference>
<dbReference type="InterPro" id="IPR050116">
    <property type="entry name" value="DNA_polymerase-Y"/>
</dbReference>
<dbReference type="InterPro" id="IPR017961">
    <property type="entry name" value="DNA_pol_Y-fam_little_finger"/>
</dbReference>
<dbReference type="Pfam" id="PF00817">
    <property type="entry name" value="IMS"/>
    <property type="match status" value="1"/>
</dbReference>
<evidence type="ECO:0000259" key="6">
    <source>
        <dbReference type="PROSITE" id="PS50173"/>
    </source>
</evidence>
<proteinExistence type="inferred from homology"/>
<dbReference type="CDD" id="cd00424">
    <property type="entry name" value="PolY"/>
    <property type="match status" value="1"/>
</dbReference>
<evidence type="ECO:0000313" key="8">
    <source>
        <dbReference type="Proteomes" id="UP000184085"/>
    </source>
</evidence>
<evidence type="ECO:0000256" key="2">
    <source>
        <dbReference type="ARBA" id="ARBA00011245"/>
    </source>
</evidence>
<accession>A0A1M4MXG0</accession>
<dbReference type="Gene3D" id="3.30.70.270">
    <property type="match status" value="1"/>
</dbReference>
<dbReference type="GO" id="GO:0003887">
    <property type="term" value="F:DNA-directed DNA polymerase activity"/>
    <property type="evidence" value="ECO:0007669"/>
    <property type="project" value="UniProtKB-KW"/>
</dbReference>
<comment type="subunit">
    <text evidence="2">Monomer.</text>
</comment>
<dbReference type="GO" id="GO:0005829">
    <property type="term" value="C:cytosol"/>
    <property type="evidence" value="ECO:0007669"/>
    <property type="project" value="TreeGrafter"/>
</dbReference>
<comment type="function">
    <text evidence="4">Poorly processive, error-prone DNA polymerase involved in untargeted mutagenesis. Copies undamaged DNA at stalled replication forks, which arise in vivo from mismatched or misaligned primer ends. These misaligned primers can be extended by PolIV. Exhibits no 3'-5' exonuclease (proofreading) activity. May be involved in translesional synthesis, in conjunction with the beta clamp from PolIII.</text>
</comment>
<dbReference type="InterPro" id="IPR001126">
    <property type="entry name" value="UmuC"/>
</dbReference>
<evidence type="ECO:0000256" key="1">
    <source>
        <dbReference type="ARBA" id="ARBA00010945"/>
    </source>
</evidence>
<comment type="similarity">
    <text evidence="1">Belongs to the DNA polymerase type-Y family.</text>
</comment>
<protein>
    <recommendedName>
        <fullName evidence="3">DNA-directed DNA polymerase</fullName>
        <ecNumber evidence="3">2.7.7.7</ecNumber>
    </recommendedName>
</protein>
<reference evidence="8" key="1">
    <citation type="submission" date="2016-09" db="EMBL/GenBank/DDBJ databases">
        <authorList>
            <person name="Wibberg D."/>
        </authorList>
    </citation>
    <scope>NUCLEOTIDE SEQUENCE [LARGE SCALE GENOMIC DNA]</scope>
</reference>
<evidence type="ECO:0000313" key="7">
    <source>
        <dbReference type="EMBL" id="SCM66404.1"/>
    </source>
</evidence>
<dbReference type="InterPro" id="IPR043502">
    <property type="entry name" value="DNA/RNA_pol_sf"/>
</dbReference>
<keyword evidence="8" id="KW-1185">Reference proteome</keyword>
<gene>
    <name evidence="7" type="ORF">KARMA_0579</name>
</gene>
<dbReference type="Gene3D" id="3.40.1170.60">
    <property type="match status" value="1"/>
</dbReference>
<dbReference type="InterPro" id="IPR043128">
    <property type="entry name" value="Rev_trsase/Diguanyl_cyclase"/>
</dbReference>
<dbReference type="Proteomes" id="UP000184085">
    <property type="component" value="Unassembled WGS sequence"/>
</dbReference>